<reference evidence="2" key="1">
    <citation type="journal article" date="2022" name="Mol. Ecol. Resour.">
        <title>The genomes of chicory, endive, great burdock and yacon provide insights into Asteraceae palaeo-polyploidization history and plant inulin production.</title>
        <authorList>
            <person name="Fan W."/>
            <person name="Wang S."/>
            <person name="Wang H."/>
            <person name="Wang A."/>
            <person name="Jiang F."/>
            <person name="Liu H."/>
            <person name="Zhao H."/>
            <person name="Xu D."/>
            <person name="Zhang Y."/>
        </authorList>
    </citation>
    <scope>NUCLEOTIDE SEQUENCE [LARGE SCALE GENOMIC DNA]</scope>
    <source>
        <strain evidence="2">cv. Yunnan</strain>
    </source>
</reference>
<protein>
    <submittedName>
        <fullName evidence="1">Uncharacterized protein</fullName>
    </submittedName>
</protein>
<accession>A0ACB9HYX0</accession>
<gene>
    <name evidence="1" type="ORF">L1987_29029</name>
</gene>
<name>A0ACB9HYX0_9ASTR</name>
<keyword evidence="2" id="KW-1185">Reference proteome</keyword>
<sequence>MARIVSSFIAHHFSVVSRRGYASPTQDIAKGSVVAMMKKGGEESKKSSAWIPDPVTGYYKPEGHGDQIDPAELREMLIKHKTPRN</sequence>
<dbReference type="Proteomes" id="UP001056120">
    <property type="component" value="Linkage Group LG10"/>
</dbReference>
<dbReference type="EMBL" id="CM042027">
    <property type="protein sequence ID" value="KAI3800929.1"/>
    <property type="molecule type" value="Genomic_DNA"/>
</dbReference>
<comment type="caution">
    <text evidence="1">The sequence shown here is derived from an EMBL/GenBank/DDBJ whole genome shotgun (WGS) entry which is preliminary data.</text>
</comment>
<proteinExistence type="predicted"/>
<reference evidence="1 2" key="2">
    <citation type="journal article" date="2022" name="Mol. Ecol. Resour.">
        <title>The genomes of chicory, endive, great burdock and yacon provide insights into Asteraceae paleo-polyploidization history and plant inulin production.</title>
        <authorList>
            <person name="Fan W."/>
            <person name="Wang S."/>
            <person name="Wang H."/>
            <person name="Wang A."/>
            <person name="Jiang F."/>
            <person name="Liu H."/>
            <person name="Zhao H."/>
            <person name="Xu D."/>
            <person name="Zhang Y."/>
        </authorList>
    </citation>
    <scope>NUCLEOTIDE SEQUENCE [LARGE SCALE GENOMIC DNA]</scope>
    <source>
        <strain evidence="2">cv. Yunnan</strain>
        <tissue evidence="1">Leaves</tissue>
    </source>
</reference>
<organism evidence="1 2">
    <name type="scientific">Smallanthus sonchifolius</name>
    <dbReference type="NCBI Taxonomy" id="185202"/>
    <lineage>
        <taxon>Eukaryota</taxon>
        <taxon>Viridiplantae</taxon>
        <taxon>Streptophyta</taxon>
        <taxon>Embryophyta</taxon>
        <taxon>Tracheophyta</taxon>
        <taxon>Spermatophyta</taxon>
        <taxon>Magnoliopsida</taxon>
        <taxon>eudicotyledons</taxon>
        <taxon>Gunneridae</taxon>
        <taxon>Pentapetalae</taxon>
        <taxon>asterids</taxon>
        <taxon>campanulids</taxon>
        <taxon>Asterales</taxon>
        <taxon>Asteraceae</taxon>
        <taxon>Asteroideae</taxon>
        <taxon>Heliantheae alliance</taxon>
        <taxon>Millerieae</taxon>
        <taxon>Smallanthus</taxon>
    </lineage>
</organism>
<evidence type="ECO:0000313" key="1">
    <source>
        <dbReference type="EMBL" id="KAI3800929.1"/>
    </source>
</evidence>
<evidence type="ECO:0000313" key="2">
    <source>
        <dbReference type="Proteomes" id="UP001056120"/>
    </source>
</evidence>